<accession>A0A409Y1L8</accession>
<comment type="caution">
    <text evidence="2">The sequence shown here is derived from an EMBL/GenBank/DDBJ whole genome shotgun (WGS) entry which is preliminary data.</text>
</comment>
<keyword evidence="3" id="KW-1185">Reference proteome</keyword>
<evidence type="ECO:0000256" key="1">
    <source>
        <dbReference type="SAM" id="MobiDB-lite"/>
    </source>
</evidence>
<reference evidence="2 3" key="1">
    <citation type="journal article" date="2018" name="Evol. Lett.">
        <title>Horizontal gene cluster transfer increased hallucinogenic mushroom diversity.</title>
        <authorList>
            <person name="Reynolds H.T."/>
            <person name="Vijayakumar V."/>
            <person name="Gluck-Thaler E."/>
            <person name="Korotkin H.B."/>
            <person name="Matheny P.B."/>
            <person name="Slot J.C."/>
        </authorList>
    </citation>
    <scope>NUCLEOTIDE SEQUENCE [LARGE SCALE GENOMIC DNA]</scope>
    <source>
        <strain evidence="2 3">SRW20</strain>
    </source>
</reference>
<dbReference type="Proteomes" id="UP000284706">
    <property type="component" value="Unassembled WGS sequence"/>
</dbReference>
<feature type="region of interest" description="Disordered" evidence="1">
    <location>
        <begin position="181"/>
        <end position="207"/>
    </location>
</feature>
<feature type="compositionally biased region" description="Acidic residues" evidence="1">
    <location>
        <begin position="194"/>
        <end position="206"/>
    </location>
</feature>
<feature type="compositionally biased region" description="Basic and acidic residues" evidence="1">
    <location>
        <begin position="181"/>
        <end position="193"/>
    </location>
</feature>
<proteinExistence type="predicted"/>
<evidence type="ECO:0000313" key="2">
    <source>
        <dbReference type="EMBL" id="PPQ96944.1"/>
    </source>
</evidence>
<organism evidence="2 3">
    <name type="scientific">Gymnopilus dilepis</name>
    <dbReference type="NCBI Taxonomy" id="231916"/>
    <lineage>
        <taxon>Eukaryota</taxon>
        <taxon>Fungi</taxon>
        <taxon>Dikarya</taxon>
        <taxon>Basidiomycota</taxon>
        <taxon>Agaricomycotina</taxon>
        <taxon>Agaricomycetes</taxon>
        <taxon>Agaricomycetidae</taxon>
        <taxon>Agaricales</taxon>
        <taxon>Agaricineae</taxon>
        <taxon>Hymenogastraceae</taxon>
        <taxon>Gymnopilus</taxon>
    </lineage>
</organism>
<name>A0A409Y1L8_9AGAR</name>
<dbReference type="InParanoid" id="A0A409Y1L8"/>
<gene>
    <name evidence="2" type="ORF">CVT26_005963</name>
</gene>
<dbReference type="OrthoDB" id="3044282at2759"/>
<evidence type="ECO:0000313" key="3">
    <source>
        <dbReference type="Proteomes" id="UP000284706"/>
    </source>
</evidence>
<protein>
    <submittedName>
        <fullName evidence="2">Uncharacterized protein</fullName>
    </submittedName>
</protein>
<dbReference type="EMBL" id="NHYE01001312">
    <property type="protein sequence ID" value="PPQ96944.1"/>
    <property type="molecule type" value="Genomic_DNA"/>
</dbReference>
<dbReference type="AlphaFoldDB" id="A0A409Y1L8"/>
<sequence>MPSPLREPPPDPFSQMHDLQQRSDDIAIYAPMIDELVAIAWPMESGKAVPPFALVGWLNARGLHWPCFCSKKGDTSEPMRIVITSDGNVWGVCQSLKPECSSILNFSALYETATRHSEYPNLPKTNSGQLPSTAALLDFYLREMEYALLPFFRGYAGEHEFDHSGRTQCLYLAVPAAPADAKEVNAETPKSDEEGLDEEGSDEPEELWWASDGGARAVTRIVKNPNS</sequence>